<dbReference type="OrthoDB" id="6512046at2759"/>
<evidence type="ECO:0000259" key="6">
    <source>
        <dbReference type="PROSITE" id="PS50809"/>
    </source>
</evidence>
<dbReference type="AlphaFoldDB" id="A0A9J6FZU0"/>
<proteinExistence type="predicted"/>
<organism evidence="7 8">
    <name type="scientific">Haemaphysalis longicornis</name>
    <name type="common">Bush tick</name>
    <dbReference type="NCBI Taxonomy" id="44386"/>
    <lineage>
        <taxon>Eukaryota</taxon>
        <taxon>Metazoa</taxon>
        <taxon>Ecdysozoa</taxon>
        <taxon>Arthropoda</taxon>
        <taxon>Chelicerata</taxon>
        <taxon>Arachnida</taxon>
        <taxon>Acari</taxon>
        <taxon>Parasitiformes</taxon>
        <taxon>Ixodida</taxon>
        <taxon>Ixodoidea</taxon>
        <taxon>Ixodidae</taxon>
        <taxon>Haemaphysalinae</taxon>
        <taxon>Haemaphysalis</taxon>
    </lineage>
</organism>
<evidence type="ECO:0000313" key="8">
    <source>
        <dbReference type="Proteomes" id="UP000821853"/>
    </source>
</evidence>
<accession>A0A9J6FZU0</accession>
<name>A0A9J6FZU0_HAELO</name>
<keyword evidence="3 5" id="KW-0238">DNA-binding</keyword>
<dbReference type="GO" id="GO:0046872">
    <property type="term" value="F:metal ion binding"/>
    <property type="evidence" value="ECO:0007669"/>
    <property type="project" value="UniProtKB-KW"/>
</dbReference>
<dbReference type="GO" id="GO:0000981">
    <property type="term" value="F:DNA-binding transcription factor activity, RNA polymerase II-specific"/>
    <property type="evidence" value="ECO:0007669"/>
    <property type="project" value="TreeGrafter"/>
</dbReference>
<evidence type="ECO:0000256" key="4">
    <source>
        <dbReference type="ARBA" id="ARBA00023242"/>
    </source>
</evidence>
<evidence type="ECO:0000256" key="3">
    <source>
        <dbReference type="ARBA" id="ARBA00023125"/>
    </source>
</evidence>
<dbReference type="Pfam" id="PF00751">
    <property type="entry name" value="DM"/>
    <property type="match status" value="1"/>
</dbReference>
<dbReference type="VEuPathDB" id="VectorBase:HLOH_054890"/>
<keyword evidence="2 5" id="KW-0862">Zinc</keyword>
<protein>
    <recommendedName>
        <fullName evidence="6">DM domain-containing protein</fullName>
    </recommendedName>
</protein>
<dbReference type="PROSITE" id="PS40000">
    <property type="entry name" value="DM_1"/>
    <property type="match status" value="1"/>
</dbReference>
<evidence type="ECO:0000256" key="5">
    <source>
        <dbReference type="PROSITE-ProRule" id="PRU00070"/>
    </source>
</evidence>
<keyword evidence="8" id="KW-1185">Reference proteome</keyword>
<dbReference type="GO" id="GO:0005634">
    <property type="term" value="C:nucleus"/>
    <property type="evidence" value="ECO:0007669"/>
    <property type="project" value="UniProtKB-SubCell"/>
</dbReference>
<comment type="caution">
    <text evidence="7">The sequence shown here is derived from an EMBL/GenBank/DDBJ whole genome shotgun (WGS) entry which is preliminary data.</text>
</comment>
<dbReference type="InterPro" id="IPR026607">
    <property type="entry name" value="DMRT"/>
</dbReference>
<dbReference type="PROSITE" id="PS50809">
    <property type="entry name" value="DM_2"/>
    <property type="match status" value="1"/>
</dbReference>
<dbReference type="SUPFAM" id="SSF82927">
    <property type="entry name" value="Cysteine-rich DNA binding domain, (DM domain)"/>
    <property type="match status" value="1"/>
</dbReference>
<dbReference type="PANTHER" id="PTHR12322">
    <property type="entry name" value="DOUBLESEX AND MAB-3 RELATED TRANSCRIPTION FACTOR DMRT"/>
    <property type="match status" value="1"/>
</dbReference>
<dbReference type="PANTHER" id="PTHR12322:SF53">
    <property type="entry name" value="DOUBLESEX-MAB RELATED 11E"/>
    <property type="match status" value="1"/>
</dbReference>
<sequence length="104" mass="11342">MSAPPGVAVTVKTCARCRNHGLRVVLKSHKRHCPYRHCTCSYCDLITMRRQILAQEASIQKKEEAQSSLLAAGLLYEHDELGKRPAYAPSFGRSASGELSGGKG</sequence>
<dbReference type="GO" id="GO:0007548">
    <property type="term" value="P:sex differentiation"/>
    <property type="evidence" value="ECO:0007669"/>
    <property type="project" value="TreeGrafter"/>
</dbReference>
<evidence type="ECO:0000256" key="2">
    <source>
        <dbReference type="ARBA" id="ARBA00022833"/>
    </source>
</evidence>
<dbReference type="SMART" id="SM00301">
    <property type="entry name" value="DM"/>
    <property type="match status" value="1"/>
</dbReference>
<dbReference type="InterPro" id="IPR036407">
    <property type="entry name" value="DM_DNA-bd_sf"/>
</dbReference>
<evidence type="ECO:0000256" key="1">
    <source>
        <dbReference type="ARBA" id="ARBA00022723"/>
    </source>
</evidence>
<dbReference type="InterPro" id="IPR001275">
    <property type="entry name" value="DM_DNA-bd"/>
</dbReference>
<dbReference type="Proteomes" id="UP000821853">
    <property type="component" value="Chromosome 2"/>
</dbReference>
<keyword evidence="4 5" id="KW-0539">Nucleus</keyword>
<dbReference type="EMBL" id="JABSTR010000004">
    <property type="protein sequence ID" value="KAH9368738.1"/>
    <property type="molecule type" value="Genomic_DNA"/>
</dbReference>
<reference evidence="7 8" key="1">
    <citation type="journal article" date="2020" name="Cell">
        <title>Large-Scale Comparative Analyses of Tick Genomes Elucidate Their Genetic Diversity and Vector Capacities.</title>
        <authorList>
            <consortium name="Tick Genome and Microbiome Consortium (TIGMIC)"/>
            <person name="Jia N."/>
            <person name="Wang J."/>
            <person name="Shi W."/>
            <person name="Du L."/>
            <person name="Sun Y."/>
            <person name="Zhan W."/>
            <person name="Jiang J.F."/>
            <person name="Wang Q."/>
            <person name="Zhang B."/>
            <person name="Ji P."/>
            <person name="Bell-Sakyi L."/>
            <person name="Cui X.M."/>
            <person name="Yuan T.T."/>
            <person name="Jiang B.G."/>
            <person name="Yang W.F."/>
            <person name="Lam T.T."/>
            <person name="Chang Q.C."/>
            <person name="Ding S.J."/>
            <person name="Wang X.J."/>
            <person name="Zhu J.G."/>
            <person name="Ruan X.D."/>
            <person name="Zhao L."/>
            <person name="Wei J.T."/>
            <person name="Ye R.Z."/>
            <person name="Que T.C."/>
            <person name="Du C.H."/>
            <person name="Zhou Y.H."/>
            <person name="Cheng J.X."/>
            <person name="Dai P.F."/>
            <person name="Guo W.B."/>
            <person name="Han X.H."/>
            <person name="Huang E.J."/>
            <person name="Li L.F."/>
            <person name="Wei W."/>
            <person name="Gao Y.C."/>
            <person name="Liu J.Z."/>
            <person name="Shao H.Z."/>
            <person name="Wang X."/>
            <person name="Wang C.C."/>
            <person name="Yang T.C."/>
            <person name="Huo Q.B."/>
            <person name="Li W."/>
            <person name="Chen H.Y."/>
            <person name="Chen S.E."/>
            <person name="Zhou L.G."/>
            <person name="Ni X.B."/>
            <person name="Tian J.H."/>
            <person name="Sheng Y."/>
            <person name="Liu T."/>
            <person name="Pan Y.S."/>
            <person name="Xia L.Y."/>
            <person name="Li J."/>
            <person name="Zhao F."/>
            <person name="Cao W.C."/>
        </authorList>
    </citation>
    <scope>NUCLEOTIDE SEQUENCE [LARGE SCALE GENOMIC DNA]</scope>
    <source>
        <strain evidence="7">HaeL-2018</strain>
    </source>
</reference>
<comment type="subcellular location">
    <subcellularLocation>
        <location evidence="5">Nucleus</location>
    </subcellularLocation>
</comment>
<keyword evidence="1 5" id="KW-0479">Metal-binding</keyword>
<evidence type="ECO:0000313" key="7">
    <source>
        <dbReference type="EMBL" id="KAH9368738.1"/>
    </source>
</evidence>
<gene>
    <name evidence="7" type="ORF">HPB48_004757</name>
</gene>
<feature type="domain" description="DM" evidence="6">
    <location>
        <begin position="14"/>
        <end position="61"/>
    </location>
</feature>
<dbReference type="Gene3D" id="4.10.1040.10">
    <property type="entry name" value="DM DNA-binding domain"/>
    <property type="match status" value="1"/>
</dbReference>
<feature type="DNA-binding region" description="DM" evidence="5">
    <location>
        <begin position="14"/>
        <end position="61"/>
    </location>
</feature>
<dbReference type="GO" id="GO:0000978">
    <property type="term" value="F:RNA polymerase II cis-regulatory region sequence-specific DNA binding"/>
    <property type="evidence" value="ECO:0007669"/>
    <property type="project" value="TreeGrafter"/>
</dbReference>